<proteinExistence type="predicted"/>
<protein>
    <submittedName>
        <fullName evidence="2">HlyD family efflux transporter periplasmic adaptor subunit</fullName>
    </submittedName>
</protein>
<dbReference type="Gene3D" id="2.40.30.170">
    <property type="match status" value="1"/>
</dbReference>
<dbReference type="Proteomes" id="UP001205566">
    <property type="component" value="Unassembled WGS sequence"/>
</dbReference>
<accession>A0ABT1P436</accession>
<organism evidence="2 3">
    <name type="scientific">Microbulbifer elongatus</name>
    <dbReference type="NCBI Taxonomy" id="86173"/>
    <lineage>
        <taxon>Bacteria</taxon>
        <taxon>Pseudomonadati</taxon>
        <taxon>Pseudomonadota</taxon>
        <taxon>Gammaproteobacteria</taxon>
        <taxon>Cellvibrionales</taxon>
        <taxon>Microbulbiferaceae</taxon>
        <taxon>Microbulbifer</taxon>
    </lineage>
</organism>
<dbReference type="PANTHER" id="PTHR30469">
    <property type="entry name" value="MULTIDRUG RESISTANCE PROTEIN MDTA"/>
    <property type="match status" value="1"/>
</dbReference>
<reference evidence="2" key="1">
    <citation type="thesis" date="2020" institute="Technische Universitat Dresden" country="Dresden, Germany">
        <title>The Agarolytic System of Microbulbifer elongatus PORT2, Isolated from Batu Karas, Pangandaran West Java Indonesia.</title>
        <authorList>
            <person name="Anggraeni S.R."/>
        </authorList>
    </citation>
    <scope>NUCLEOTIDE SEQUENCE</scope>
    <source>
        <strain evidence="2">PORT2</strain>
    </source>
</reference>
<dbReference type="RefSeq" id="WP_255875759.1">
    <property type="nucleotide sequence ID" value="NZ_JACASI010000041.1"/>
</dbReference>
<dbReference type="Gene3D" id="3.30.450.40">
    <property type="match status" value="1"/>
</dbReference>
<name>A0ABT1P436_9GAMM</name>
<evidence type="ECO:0000313" key="3">
    <source>
        <dbReference type="Proteomes" id="UP001205566"/>
    </source>
</evidence>
<gene>
    <name evidence="2" type="ORF">HXX02_15625</name>
</gene>
<dbReference type="Gene3D" id="1.10.287.470">
    <property type="entry name" value="Helix hairpin bin"/>
    <property type="match status" value="1"/>
</dbReference>
<evidence type="ECO:0000256" key="1">
    <source>
        <dbReference type="SAM" id="MobiDB-lite"/>
    </source>
</evidence>
<comment type="caution">
    <text evidence="2">The sequence shown here is derived from an EMBL/GenBank/DDBJ whole genome shotgun (WGS) entry which is preliminary data.</text>
</comment>
<dbReference type="InterPro" id="IPR029016">
    <property type="entry name" value="GAF-like_dom_sf"/>
</dbReference>
<dbReference type="SUPFAM" id="SSF111369">
    <property type="entry name" value="HlyD-like secretion proteins"/>
    <property type="match status" value="1"/>
</dbReference>
<sequence length="440" mass="48952">MDARLLEKLNGFLSLQKKLRDATDPQQIGRILCTDSQSLLAFDACLFFSGSQLQLAAASNVSTVDPTSSEAQRWRGKIRRHFAEAREQPPLQIPLDTANDASSEPTSGDGGRTLALLPLTKNNGDVLGCLALLRARPLTPQEQEIFREIGATLCHALLAQRGQKQGHWKKWFGRRPLIVAAAIAAFCVIPVRQSVLAPATLAAIEPRIVSARTDGVIRTIHIPANAAVRSGDPLFTLEDAEVLAEVDRVQQEISLYSERLRMTRQYNFQQASAGHKLAEAETDLSIRTLELAFQQAQLDKTRVRAPATGVAIYTDRAEWIGRRVRAGEKVMEVVQPDARQIQIDLPTRDAIQLPQNARVMFYAESDPLAPIEGRLHYHSLLTSEGEKLPASYRLLAHIQQDRPQIQLNTRGHARVYGARVPLIFYLLRRPLASARRWVGI</sequence>
<dbReference type="Gene3D" id="2.40.50.100">
    <property type="match status" value="1"/>
</dbReference>
<dbReference type="PANTHER" id="PTHR30469:SF15">
    <property type="entry name" value="HLYD FAMILY OF SECRETION PROTEINS"/>
    <property type="match status" value="1"/>
</dbReference>
<feature type="region of interest" description="Disordered" evidence="1">
    <location>
        <begin position="89"/>
        <end position="111"/>
    </location>
</feature>
<evidence type="ECO:0000313" key="2">
    <source>
        <dbReference type="EMBL" id="MCQ3830868.1"/>
    </source>
</evidence>
<dbReference type="EMBL" id="JACASI010000041">
    <property type="protein sequence ID" value="MCQ3830868.1"/>
    <property type="molecule type" value="Genomic_DNA"/>
</dbReference>
<keyword evidence="3" id="KW-1185">Reference proteome</keyword>